<dbReference type="SMART" id="SM00564">
    <property type="entry name" value="PQQ"/>
    <property type="match status" value="7"/>
</dbReference>
<proteinExistence type="predicted"/>
<organism evidence="2">
    <name type="scientific">invertebrate metagenome</name>
    <dbReference type="NCBI Taxonomy" id="1711999"/>
    <lineage>
        <taxon>unclassified sequences</taxon>
        <taxon>metagenomes</taxon>
        <taxon>organismal metagenomes</taxon>
    </lineage>
</organism>
<dbReference type="InterPro" id="IPR015943">
    <property type="entry name" value="WD40/YVTN_repeat-like_dom_sf"/>
</dbReference>
<accession>A0A484H5P4</accession>
<name>A0A484H5P4_9ZZZZ</name>
<evidence type="ECO:0000313" key="2">
    <source>
        <dbReference type="EMBL" id="VBB69366.1"/>
    </source>
</evidence>
<dbReference type="PANTHER" id="PTHR34512">
    <property type="entry name" value="CELL SURFACE PROTEIN"/>
    <property type="match status" value="1"/>
</dbReference>
<dbReference type="PROSITE" id="PS51257">
    <property type="entry name" value="PROKAR_LIPOPROTEIN"/>
    <property type="match status" value="1"/>
</dbReference>
<dbReference type="Pfam" id="PF13360">
    <property type="entry name" value="PQQ_2"/>
    <property type="match status" value="2"/>
</dbReference>
<dbReference type="InterPro" id="IPR002372">
    <property type="entry name" value="PQQ_rpt_dom"/>
</dbReference>
<evidence type="ECO:0000259" key="1">
    <source>
        <dbReference type="Pfam" id="PF13360"/>
    </source>
</evidence>
<dbReference type="PANTHER" id="PTHR34512:SF30">
    <property type="entry name" value="OUTER MEMBRANE PROTEIN ASSEMBLY FACTOR BAMB"/>
    <property type="match status" value="1"/>
</dbReference>
<feature type="domain" description="Pyrrolo-quinoline quinone repeat" evidence="1">
    <location>
        <begin position="382"/>
        <end position="441"/>
    </location>
</feature>
<dbReference type="InterPro" id="IPR011047">
    <property type="entry name" value="Quinoprotein_ADH-like_sf"/>
</dbReference>
<feature type="domain" description="Pyrrolo-quinoline quinone repeat" evidence="1">
    <location>
        <begin position="123"/>
        <end position="362"/>
    </location>
</feature>
<protein>
    <submittedName>
        <fullName evidence="2">Outer membrane protein YfgL, lipoprotein component of the protein assembly complex (Forms a complex with YaeT, YfiO, and NlpB)</fullName>
    </submittedName>
</protein>
<dbReference type="EMBL" id="LR026963">
    <property type="protein sequence ID" value="VBB69366.1"/>
    <property type="molecule type" value="Genomic_DNA"/>
</dbReference>
<dbReference type="SUPFAM" id="SSF50998">
    <property type="entry name" value="Quinoprotein alcohol dehydrogenase-like"/>
    <property type="match status" value="1"/>
</dbReference>
<gene>
    <name evidence="2" type="ORF">RIEGSTA812A_PEG_839</name>
</gene>
<dbReference type="AlphaFoldDB" id="A0A484H5P4"/>
<sequence length="442" mass="48079">MLRRFPGIIAVLAVGLAVAACDRWLGRQEESPLEGKRIFVLTHEQTKNIDVHAPLPMALPLPRRNKNWPQSGGYAQHVMHHLEIADSIRQVWRKKSGRGVSIHDHTFANFVVAEGRIYMVDAEAVVHALDSRSGTRLWKTNLVPEGTDILLAGGIAADENGRLFVTTGWGDVVALRSDTGTKLWRCSPGGGVPMRAAPTISGSRVFIVNKANEVRAIATESGDELWHRRGMAEITTMLGGAAPAVEGNAVVAALSSGELVVLRAENGKQMWHTSVATVRRIGSVANLSDILAPPVVNNGQVYVVGHSGLIIAINLRSGQRLWEVEGGGVHQPWIAGNFVFLLTNDDDLVALEAQSGRVLWITELPRWEKPEDLNGRIYWTGPILAGDRLVIANWHGKVVTVSPYTGSLLSERELQAQISLPPVVADGAMYFLTKTGELIAYQ</sequence>
<dbReference type="Gene3D" id="2.130.10.10">
    <property type="entry name" value="YVTN repeat-like/Quinoprotein amine dehydrogenase"/>
    <property type="match status" value="1"/>
</dbReference>
<keyword evidence="2" id="KW-0449">Lipoprotein</keyword>
<dbReference type="InterPro" id="IPR018391">
    <property type="entry name" value="PQQ_b-propeller_rpt"/>
</dbReference>
<reference evidence="2" key="1">
    <citation type="submission" date="2018-10" db="EMBL/GenBank/DDBJ databases">
        <authorList>
            <person name="Gruber-Vodicka H."/>
            <person name="Jaeckle O."/>
        </authorList>
    </citation>
    <scope>NUCLEOTIDE SEQUENCE</scope>
</reference>